<reference evidence="4" key="1">
    <citation type="submission" date="2018-08" db="EMBL/GenBank/DDBJ databases">
        <authorList>
            <person name="Rossello M."/>
        </authorList>
    </citation>
    <scope>NUCLEOTIDE SEQUENCE [LARGE SCALE GENOMIC DNA]</scope>
    <source>
        <strain evidence="4">cv. Chinese Spring</strain>
    </source>
</reference>
<dbReference type="SUPFAM" id="SSF81383">
    <property type="entry name" value="F-box domain"/>
    <property type="match status" value="1"/>
</dbReference>
<dbReference type="InterPro" id="IPR055302">
    <property type="entry name" value="F-box_dom-containing"/>
</dbReference>
<dbReference type="InterPro" id="IPR001810">
    <property type="entry name" value="F-box_dom"/>
</dbReference>
<evidence type="ECO:0000259" key="3">
    <source>
        <dbReference type="Pfam" id="PF24758"/>
    </source>
</evidence>
<reference evidence="4" key="2">
    <citation type="submission" date="2018-10" db="UniProtKB">
        <authorList>
            <consortium name="EnsemblPlants"/>
        </authorList>
    </citation>
    <scope>IDENTIFICATION</scope>
</reference>
<feature type="domain" description="F-box/LRR-repeat protein 15/At3g58940/PEG3-like LRR" evidence="3">
    <location>
        <begin position="144"/>
        <end position="367"/>
    </location>
</feature>
<dbReference type="InterPro" id="IPR053781">
    <property type="entry name" value="F-box_AtFBL13-like"/>
</dbReference>
<dbReference type="InterPro" id="IPR032675">
    <property type="entry name" value="LRR_dom_sf"/>
</dbReference>
<protein>
    <submittedName>
        <fullName evidence="4">Uncharacterized protein</fullName>
    </submittedName>
</protein>
<dbReference type="Pfam" id="PF24758">
    <property type="entry name" value="LRR_At5g56370"/>
    <property type="match status" value="1"/>
</dbReference>
<dbReference type="EnsemblPlants" id="TraesCS5D02G063500.2">
    <property type="protein sequence ID" value="TraesCS5D02G063500.2"/>
    <property type="gene ID" value="TraesCS5D02G063500"/>
</dbReference>
<dbReference type="InterPro" id="IPR036047">
    <property type="entry name" value="F-box-like_dom_sf"/>
</dbReference>
<dbReference type="Gene3D" id="3.80.10.10">
    <property type="entry name" value="Ribonuclease Inhibitor"/>
    <property type="match status" value="1"/>
</dbReference>
<dbReference type="OrthoDB" id="624443at2759"/>
<proteinExistence type="predicted"/>
<dbReference type="Pfam" id="PF00646">
    <property type="entry name" value="F-box"/>
    <property type="match status" value="1"/>
</dbReference>
<name>A0A3B6ML38_WHEAT</name>
<dbReference type="STRING" id="4565.A0A3B6ML38"/>
<dbReference type="Gramene" id="TraesCS5D02G063500.2">
    <property type="protein sequence ID" value="TraesCS5D02G063500.2"/>
    <property type="gene ID" value="TraesCS5D02G063500"/>
</dbReference>
<dbReference type="Pfam" id="PF08387">
    <property type="entry name" value="FBD"/>
    <property type="match status" value="1"/>
</dbReference>
<dbReference type="Gramene" id="TraesCS5D03G0154300.1">
    <property type="protein sequence ID" value="TraesCS5D03G0154300.1.CDS"/>
    <property type="gene ID" value="TraesCS5D03G0154300"/>
</dbReference>
<dbReference type="PANTHER" id="PTHR32141">
    <property type="match status" value="1"/>
</dbReference>
<dbReference type="InterPro" id="IPR055411">
    <property type="entry name" value="LRR_FXL15/At3g58940/PEG3-like"/>
</dbReference>
<dbReference type="CDD" id="cd22160">
    <property type="entry name" value="F-box_AtFBL13-like"/>
    <property type="match status" value="1"/>
</dbReference>
<evidence type="ECO:0000259" key="2">
    <source>
        <dbReference type="Pfam" id="PF08387"/>
    </source>
</evidence>
<dbReference type="Proteomes" id="UP000019116">
    <property type="component" value="Chromosome 5D"/>
</dbReference>
<organism evidence="4">
    <name type="scientific">Triticum aestivum</name>
    <name type="common">Wheat</name>
    <dbReference type="NCBI Taxonomy" id="4565"/>
    <lineage>
        <taxon>Eukaryota</taxon>
        <taxon>Viridiplantae</taxon>
        <taxon>Streptophyta</taxon>
        <taxon>Embryophyta</taxon>
        <taxon>Tracheophyta</taxon>
        <taxon>Spermatophyta</taxon>
        <taxon>Magnoliopsida</taxon>
        <taxon>Liliopsida</taxon>
        <taxon>Poales</taxon>
        <taxon>Poaceae</taxon>
        <taxon>BOP clade</taxon>
        <taxon>Pooideae</taxon>
        <taxon>Triticodae</taxon>
        <taxon>Triticeae</taxon>
        <taxon>Triticinae</taxon>
        <taxon>Triticum</taxon>
    </lineage>
</organism>
<dbReference type="PANTHER" id="PTHR32141:SF107">
    <property type="entry name" value="F-BOX DOMAIN-CONTAINING PROTEIN"/>
    <property type="match status" value="1"/>
</dbReference>
<dbReference type="Gramene" id="TraesRN5D0100161900.1">
    <property type="protein sequence ID" value="TraesRN5D0100161900.1"/>
    <property type="gene ID" value="TraesRN5D0100161900"/>
</dbReference>
<feature type="domain" description="F-box" evidence="1">
    <location>
        <begin position="51"/>
        <end position="89"/>
    </location>
</feature>
<evidence type="ECO:0000313" key="5">
    <source>
        <dbReference type="Proteomes" id="UP000019116"/>
    </source>
</evidence>
<accession>A0A3B6ML38</accession>
<dbReference type="InterPro" id="IPR006566">
    <property type="entry name" value="FBD"/>
</dbReference>
<evidence type="ECO:0000259" key="1">
    <source>
        <dbReference type="Pfam" id="PF00646"/>
    </source>
</evidence>
<dbReference type="AlphaFoldDB" id="A0A3B6ML38"/>
<keyword evidence="5" id="KW-1185">Reference proteome</keyword>
<evidence type="ECO:0000313" key="4">
    <source>
        <dbReference type="EnsemblPlants" id="TraesCS5D02G063500.2"/>
    </source>
</evidence>
<feature type="domain" description="FBD" evidence="2">
    <location>
        <begin position="390"/>
        <end position="431"/>
    </location>
</feature>
<sequence>MRRHGLDPHELDRSTEQLMSLIHENLPDPPVSTTARFTALRGRPSDGVDRISGLSDALLRDIVSRLPVKDAARTAVLAARWRGVWRSTPLVLIDTQLISNGRTPARASTPDVTAAVSRILVTHPGPFRCVHLTCSRMGAYQGQLKRWIRLLAARGVQDLVLVNRPWLREVPLPKTLFTVSTLTRLYIGVWKFPDAAGLQGACFPHLRELGICSIAVEDGDIDAFVARSPALEILNIQGRMKGVRLRLVSHSLRCVQICSFVMESIDVVNAPCLDRLILSECLDPAGGSRTRVRIGNVPKLRIFGYLDPGKYVLEIRDTVITAGIKISPSMMITTVKVLSLRVRFGVYDDVKMVPAFLRFFPNVEALHMTSEKCDHLAGNFDLQFWEEVGPIVSVVLRLKVITFREYHGRQDEIAFLQYIFQNARVLKDVMIQMINPRFTSLSADEMTRTINNMPDEKWVRKFQIPVFRSIGPEGLSPWTFQRGADLSDGDPIAPVKFITMRSFFCYAFVRIRCRPGLSPAEITSWQASQLRCLTREVMEYALA</sequence>